<feature type="transmembrane region" description="Helical" evidence="1">
    <location>
        <begin position="246"/>
        <end position="265"/>
    </location>
</feature>
<dbReference type="Proteomes" id="UP000005845">
    <property type="component" value="Unassembled WGS sequence"/>
</dbReference>
<comment type="caution">
    <text evidence="2">The sequence shown here is derived from an EMBL/GenBank/DDBJ whole genome shotgun (WGS) entry which is preliminary data.</text>
</comment>
<dbReference type="EMBL" id="BAFC01000123">
    <property type="protein sequence ID" value="GAB41283.1"/>
    <property type="molecule type" value="Genomic_DNA"/>
</dbReference>
<sequence>MKIDYFYLAAAVGTYAVGLVCQSVGAKRQPQLGVRFQALARLAGDPLYIVGFLCQTAGFVLAFLARANLPIYLVQGAVCASVALAAFIGYAVLGRQTSTSELAVFVAMAGAVAMLLAASRPSNAYDISGGALLGFAILTVVVTGATFAASRCAGAVPLACLAGVSFAVLAVAGRPVASHIGVGLVGDPLAWIVLATAVVGQVQMALALARGSTTVVGSVMDSTTLVVGSVVGLLLLGDRIAEGRALWVIVGVLISVGGVAAMAGIDSRRRRAAESSKIGRTDAVEIYMAEG</sequence>
<dbReference type="AlphaFoldDB" id="H5U6C5"/>
<reference evidence="2 3" key="1">
    <citation type="submission" date="2012-02" db="EMBL/GenBank/DDBJ databases">
        <title>Whole genome shotgun sequence of Gordonia sputi NBRC 100414.</title>
        <authorList>
            <person name="Yoshida I."/>
            <person name="Hosoyama A."/>
            <person name="Tsuchikane K."/>
            <person name="Katsumata H."/>
            <person name="Yamazaki S."/>
            <person name="Fujita N."/>
        </authorList>
    </citation>
    <scope>NUCLEOTIDE SEQUENCE [LARGE SCALE GENOMIC DNA]</scope>
    <source>
        <strain evidence="2 3">NBRC 100414</strain>
    </source>
</reference>
<dbReference type="RefSeq" id="WP_005208566.1">
    <property type="nucleotide sequence ID" value="NZ_BAFC01000123.1"/>
</dbReference>
<dbReference type="PANTHER" id="PTHR40761:SF1">
    <property type="entry name" value="CONSERVED INTEGRAL MEMBRANE ALANINE VALINE AND LEUCINE RICH PROTEIN-RELATED"/>
    <property type="match status" value="1"/>
</dbReference>
<feature type="transmembrane region" description="Helical" evidence="1">
    <location>
        <begin position="156"/>
        <end position="177"/>
    </location>
</feature>
<evidence type="ECO:0008006" key="4">
    <source>
        <dbReference type="Google" id="ProtNLM"/>
    </source>
</evidence>
<feature type="transmembrane region" description="Helical" evidence="1">
    <location>
        <begin position="215"/>
        <end position="234"/>
    </location>
</feature>
<organism evidence="2 3">
    <name type="scientific">Gordonia sputi NBRC 100414</name>
    <dbReference type="NCBI Taxonomy" id="1089453"/>
    <lineage>
        <taxon>Bacteria</taxon>
        <taxon>Bacillati</taxon>
        <taxon>Actinomycetota</taxon>
        <taxon>Actinomycetes</taxon>
        <taxon>Mycobacteriales</taxon>
        <taxon>Gordoniaceae</taxon>
        <taxon>Gordonia</taxon>
    </lineage>
</organism>
<keyword evidence="1" id="KW-0472">Membrane</keyword>
<protein>
    <recommendedName>
        <fullName evidence="4">EamA domain-containing protein</fullName>
    </recommendedName>
</protein>
<proteinExistence type="predicted"/>
<feature type="transmembrane region" description="Helical" evidence="1">
    <location>
        <begin position="71"/>
        <end position="93"/>
    </location>
</feature>
<accession>H5U6C5</accession>
<dbReference type="eggNOG" id="COG0697">
    <property type="taxonomic scope" value="Bacteria"/>
</dbReference>
<feature type="transmembrane region" description="Helical" evidence="1">
    <location>
        <begin position="131"/>
        <end position="149"/>
    </location>
</feature>
<keyword evidence="1" id="KW-0812">Transmembrane</keyword>
<feature type="transmembrane region" description="Helical" evidence="1">
    <location>
        <begin position="102"/>
        <end position="119"/>
    </location>
</feature>
<evidence type="ECO:0000313" key="2">
    <source>
        <dbReference type="EMBL" id="GAB41283.1"/>
    </source>
</evidence>
<evidence type="ECO:0000313" key="3">
    <source>
        <dbReference type="Proteomes" id="UP000005845"/>
    </source>
</evidence>
<dbReference type="PANTHER" id="PTHR40761">
    <property type="entry name" value="CONSERVED INTEGRAL MEMBRANE ALANINE VALINE AND LEUCINE RICH PROTEIN-RELATED"/>
    <property type="match status" value="1"/>
</dbReference>
<keyword evidence="1" id="KW-1133">Transmembrane helix</keyword>
<evidence type="ECO:0000256" key="1">
    <source>
        <dbReference type="SAM" id="Phobius"/>
    </source>
</evidence>
<feature type="transmembrane region" description="Helical" evidence="1">
    <location>
        <begin position="6"/>
        <end position="26"/>
    </location>
</feature>
<name>H5U6C5_9ACTN</name>
<gene>
    <name evidence="2" type="ORF">GOSPT_125_00500</name>
</gene>
<keyword evidence="3" id="KW-1185">Reference proteome</keyword>
<feature type="transmembrane region" description="Helical" evidence="1">
    <location>
        <begin position="47"/>
        <end position="65"/>
    </location>
</feature>